<gene>
    <name evidence="2" type="ORF">G443_002119</name>
</gene>
<feature type="domain" description="YbaK/aminoacyl-tRNA synthetase-associated" evidence="1">
    <location>
        <begin position="36"/>
        <end position="153"/>
    </location>
</feature>
<protein>
    <submittedName>
        <fullName evidence="2">Cys-tRNA(Pro) deacylase, prolyl-tRNA editing enzyme YbaK/EbsC</fullName>
    </submittedName>
</protein>
<dbReference type="PANTHER" id="PTHR30411:SF1">
    <property type="entry name" value="CYTOPLASMIC PROTEIN"/>
    <property type="match status" value="1"/>
</dbReference>
<evidence type="ECO:0000259" key="1">
    <source>
        <dbReference type="Pfam" id="PF04073"/>
    </source>
</evidence>
<comment type="caution">
    <text evidence="2">The sequence shown here is derived from an EMBL/GenBank/DDBJ whole genome shotgun (WGS) entry which is preliminary data.</text>
</comment>
<dbReference type="RefSeq" id="WP_026418257.1">
    <property type="nucleotide sequence ID" value="NZ_AUBJ02000001.1"/>
</dbReference>
<dbReference type="SUPFAM" id="SSF55826">
    <property type="entry name" value="YbaK/ProRS associated domain"/>
    <property type="match status" value="1"/>
</dbReference>
<name>A0ABT1JHS1_ACTCY</name>
<evidence type="ECO:0000313" key="3">
    <source>
        <dbReference type="Proteomes" id="UP000791080"/>
    </source>
</evidence>
<dbReference type="Proteomes" id="UP000791080">
    <property type="component" value="Unassembled WGS sequence"/>
</dbReference>
<sequence length="179" mass="18295">MVPVNSVTHPGVMAVVDILRSTGMSGCADGLRFLDSDVRTAAQAAAQVGVEVGAIANSLVFDADGAPLLVMTSGAHRADVATLAGLVGATRVGRATPDFVRRHTGQAIGGVAPVGHPTRVATLVDTSLRRHPVVWAAAGHPRSLFPITVDQLVAVTGGREVSVTRASAAPTPEQEDAPR</sequence>
<dbReference type="Gene3D" id="3.90.960.10">
    <property type="entry name" value="YbaK/aminoacyl-tRNA synthetase-associated domain"/>
    <property type="match status" value="1"/>
</dbReference>
<dbReference type="PANTHER" id="PTHR30411">
    <property type="entry name" value="CYTOPLASMIC PROTEIN"/>
    <property type="match status" value="1"/>
</dbReference>
<proteinExistence type="predicted"/>
<evidence type="ECO:0000313" key="2">
    <source>
        <dbReference type="EMBL" id="MCP2331849.1"/>
    </source>
</evidence>
<dbReference type="Pfam" id="PF04073">
    <property type="entry name" value="tRNA_edit"/>
    <property type="match status" value="1"/>
</dbReference>
<organism evidence="2 3">
    <name type="scientific">Actinoalloteichus caeruleus DSM 43889</name>
    <dbReference type="NCBI Taxonomy" id="1120930"/>
    <lineage>
        <taxon>Bacteria</taxon>
        <taxon>Bacillati</taxon>
        <taxon>Actinomycetota</taxon>
        <taxon>Actinomycetes</taxon>
        <taxon>Pseudonocardiales</taxon>
        <taxon>Pseudonocardiaceae</taxon>
        <taxon>Actinoalloteichus</taxon>
        <taxon>Actinoalloteichus cyanogriseus</taxon>
    </lineage>
</organism>
<accession>A0ABT1JHS1</accession>
<dbReference type="EMBL" id="AUBJ02000001">
    <property type="protein sequence ID" value="MCP2331849.1"/>
    <property type="molecule type" value="Genomic_DNA"/>
</dbReference>
<dbReference type="CDD" id="cd04333">
    <property type="entry name" value="ProX_deacylase"/>
    <property type="match status" value="1"/>
</dbReference>
<reference evidence="2 3" key="1">
    <citation type="submission" date="2022-06" db="EMBL/GenBank/DDBJ databases">
        <title>Genomic Encyclopedia of Type Strains, Phase I: the one thousand microbial genomes (KMG-I) project.</title>
        <authorList>
            <person name="Kyrpides N."/>
        </authorList>
    </citation>
    <scope>NUCLEOTIDE SEQUENCE [LARGE SCALE GENOMIC DNA]</scope>
    <source>
        <strain evidence="2 3">DSM 43889</strain>
    </source>
</reference>
<dbReference type="InterPro" id="IPR036754">
    <property type="entry name" value="YbaK/aa-tRNA-synt-asso_dom_sf"/>
</dbReference>
<dbReference type="InterPro" id="IPR007214">
    <property type="entry name" value="YbaK/aa-tRNA-synth-assoc-dom"/>
</dbReference>
<keyword evidence="3" id="KW-1185">Reference proteome</keyword>